<dbReference type="InterPro" id="IPR000524">
    <property type="entry name" value="Tscrpt_reg_HTH_GntR"/>
</dbReference>
<name>A0A7G1KN81_9NOCA</name>
<evidence type="ECO:0000259" key="4">
    <source>
        <dbReference type="PROSITE" id="PS50949"/>
    </source>
</evidence>
<dbReference type="PANTHER" id="PTHR44846:SF17">
    <property type="entry name" value="GNTR-FAMILY TRANSCRIPTIONAL REGULATOR"/>
    <property type="match status" value="1"/>
</dbReference>
<keyword evidence="3" id="KW-0804">Transcription</keyword>
<gene>
    <name evidence="5" type="ORF">NWFMUON74_44490</name>
</gene>
<dbReference type="Pfam" id="PF07702">
    <property type="entry name" value="UTRA"/>
    <property type="match status" value="1"/>
</dbReference>
<dbReference type="SMART" id="SM00866">
    <property type="entry name" value="UTRA"/>
    <property type="match status" value="1"/>
</dbReference>
<dbReference type="PROSITE" id="PS50949">
    <property type="entry name" value="HTH_GNTR"/>
    <property type="match status" value="1"/>
</dbReference>
<dbReference type="GO" id="GO:0045892">
    <property type="term" value="P:negative regulation of DNA-templated transcription"/>
    <property type="evidence" value="ECO:0007669"/>
    <property type="project" value="TreeGrafter"/>
</dbReference>
<dbReference type="InterPro" id="IPR050679">
    <property type="entry name" value="Bact_HTH_transcr_reg"/>
</dbReference>
<feature type="domain" description="HTH gntR-type" evidence="4">
    <location>
        <begin position="9"/>
        <end position="76"/>
    </location>
</feature>
<keyword evidence="1" id="KW-0805">Transcription regulation</keyword>
<dbReference type="SUPFAM" id="SSF64288">
    <property type="entry name" value="Chorismate lyase-like"/>
    <property type="match status" value="1"/>
</dbReference>
<dbReference type="GO" id="GO:0003677">
    <property type="term" value="F:DNA binding"/>
    <property type="evidence" value="ECO:0007669"/>
    <property type="project" value="UniProtKB-KW"/>
</dbReference>
<dbReference type="InterPro" id="IPR036390">
    <property type="entry name" value="WH_DNA-bd_sf"/>
</dbReference>
<evidence type="ECO:0000313" key="6">
    <source>
        <dbReference type="Proteomes" id="UP000516173"/>
    </source>
</evidence>
<accession>A0A7G1KN81</accession>
<dbReference type="Proteomes" id="UP000516173">
    <property type="component" value="Chromosome"/>
</dbReference>
<dbReference type="InterPro" id="IPR036388">
    <property type="entry name" value="WH-like_DNA-bd_sf"/>
</dbReference>
<dbReference type="SMART" id="SM00345">
    <property type="entry name" value="HTH_GNTR"/>
    <property type="match status" value="1"/>
</dbReference>
<keyword evidence="6" id="KW-1185">Reference proteome</keyword>
<dbReference type="AlphaFoldDB" id="A0A7G1KN81"/>
<dbReference type="PANTHER" id="PTHR44846">
    <property type="entry name" value="MANNOSYL-D-GLYCERATE TRANSPORT/METABOLISM SYSTEM REPRESSOR MNGR-RELATED"/>
    <property type="match status" value="1"/>
</dbReference>
<dbReference type="EMBL" id="AP023396">
    <property type="protein sequence ID" value="BCK56677.1"/>
    <property type="molecule type" value="Genomic_DNA"/>
</dbReference>
<dbReference type="KEGG" id="nwl:NWFMUON74_44490"/>
<dbReference type="GO" id="GO:0003700">
    <property type="term" value="F:DNA-binding transcription factor activity"/>
    <property type="evidence" value="ECO:0007669"/>
    <property type="project" value="InterPro"/>
</dbReference>
<dbReference type="CDD" id="cd07377">
    <property type="entry name" value="WHTH_GntR"/>
    <property type="match status" value="1"/>
</dbReference>
<evidence type="ECO:0000256" key="1">
    <source>
        <dbReference type="ARBA" id="ARBA00023015"/>
    </source>
</evidence>
<evidence type="ECO:0000256" key="2">
    <source>
        <dbReference type="ARBA" id="ARBA00023125"/>
    </source>
</evidence>
<evidence type="ECO:0000256" key="3">
    <source>
        <dbReference type="ARBA" id="ARBA00023163"/>
    </source>
</evidence>
<dbReference type="InterPro" id="IPR028978">
    <property type="entry name" value="Chorismate_lyase_/UTRA_dom_sf"/>
</dbReference>
<reference evidence="5 6" key="1">
    <citation type="submission" date="2020-08" db="EMBL/GenBank/DDBJ databases">
        <title>Genome Sequencing of Nocardia wallacei strain FMUON74 and assembly.</title>
        <authorList>
            <person name="Toyokawa M."/>
            <person name="Uesaka K."/>
        </authorList>
    </citation>
    <scope>NUCLEOTIDE SEQUENCE [LARGE SCALE GENOMIC DNA]</scope>
    <source>
        <strain evidence="5 6">FMUON74</strain>
    </source>
</reference>
<protein>
    <submittedName>
        <fullName evidence="5">GntR family transcriptional regulator</fullName>
    </submittedName>
</protein>
<organism evidence="5 6">
    <name type="scientific">Nocardia wallacei</name>
    <dbReference type="NCBI Taxonomy" id="480035"/>
    <lineage>
        <taxon>Bacteria</taxon>
        <taxon>Bacillati</taxon>
        <taxon>Actinomycetota</taxon>
        <taxon>Actinomycetes</taxon>
        <taxon>Mycobacteriales</taxon>
        <taxon>Nocardiaceae</taxon>
        <taxon>Nocardia</taxon>
    </lineage>
</organism>
<dbReference type="Pfam" id="PF00392">
    <property type="entry name" value="GntR"/>
    <property type="match status" value="1"/>
</dbReference>
<proteinExistence type="predicted"/>
<dbReference type="Gene3D" id="1.10.10.10">
    <property type="entry name" value="Winged helix-like DNA-binding domain superfamily/Winged helix DNA-binding domain"/>
    <property type="match status" value="1"/>
</dbReference>
<sequence length="245" mass="26506">MSPSLDRPAPPYVQIAEHFRTKIKNGELPEGAKLPSVAEVSQGWQVASATAAKALNVLRADGYVRSTNQGTFVSIAHKQTTGPDRLAMFRATGNGYRSGESVEVTSAEVVTAPADVAEALGVPEGSPVVRRRRVYRDDLGVVTVSTSWLPGELGDAAPELLSTEPLPKMTFGLIEDRTGRRAVSRRDVISIRPAPSDVAEILGVDPESERLTMTNLYWDQNGDPTEFAVDYLGPGRELSAEQRFD</sequence>
<keyword evidence="2" id="KW-0238">DNA-binding</keyword>
<dbReference type="InterPro" id="IPR011663">
    <property type="entry name" value="UTRA"/>
</dbReference>
<evidence type="ECO:0000313" key="5">
    <source>
        <dbReference type="EMBL" id="BCK56677.1"/>
    </source>
</evidence>
<dbReference type="RefSeq" id="WP_187683706.1">
    <property type="nucleotide sequence ID" value="NZ_AP023396.1"/>
</dbReference>
<dbReference type="SUPFAM" id="SSF46785">
    <property type="entry name" value="Winged helix' DNA-binding domain"/>
    <property type="match status" value="1"/>
</dbReference>
<dbReference type="GeneID" id="80348908"/>
<dbReference type="Gene3D" id="3.40.1410.10">
    <property type="entry name" value="Chorismate lyase-like"/>
    <property type="match status" value="1"/>
</dbReference>